<dbReference type="Gene3D" id="3.30.230.10">
    <property type="match status" value="1"/>
</dbReference>
<dbReference type="InterPro" id="IPR004482">
    <property type="entry name" value="Mg_chelat-rel"/>
</dbReference>
<dbReference type="InterPro" id="IPR003593">
    <property type="entry name" value="AAA+_ATPase"/>
</dbReference>
<dbReference type="Pfam" id="PF13335">
    <property type="entry name" value="Mg_chelatase_C"/>
    <property type="match status" value="1"/>
</dbReference>
<dbReference type="InterPro" id="IPR045006">
    <property type="entry name" value="CHLI-like"/>
</dbReference>
<dbReference type="SUPFAM" id="SSF54211">
    <property type="entry name" value="Ribosomal protein S5 domain 2-like"/>
    <property type="match status" value="1"/>
</dbReference>
<dbReference type="Pfam" id="PF13541">
    <property type="entry name" value="ChlI"/>
    <property type="match status" value="1"/>
</dbReference>
<accession>A0A931M0W6</accession>
<dbReference type="Gene3D" id="3.40.50.300">
    <property type="entry name" value="P-loop containing nucleotide triphosphate hydrolases"/>
    <property type="match status" value="1"/>
</dbReference>
<dbReference type="SMART" id="SM00382">
    <property type="entry name" value="AAA"/>
    <property type="match status" value="1"/>
</dbReference>
<dbReference type="PANTHER" id="PTHR32039:SF7">
    <property type="entry name" value="COMPETENCE PROTEIN COMM"/>
    <property type="match status" value="1"/>
</dbReference>
<evidence type="ECO:0000313" key="3">
    <source>
        <dbReference type="EMBL" id="MBI1756881.1"/>
    </source>
</evidence>
<name>A0A931M0W6_FIMGI</name>
<reference evidence="3" key="1">
    <citation type="submission" date="2020-07" db="EMBL/GenBank/DDBJ databases">
        <title>Huge and variable diversity of episymbiotic CPR bacteria and DPANN archaea in groundwater ecosystems.</title>
        <authorList>
            <person name="He C.Y."/>
            <person name="Keren R."/>
            <person name="Whittaker M."/>
            <person name="Farag I.F."/>
            <person name="Doudna J."/>
            <person name="Cate J.H.D."/>
            <person name="Banfield J.F."/>
        </authorList>
    </citation>
    <scope>NUCLEOTIDE SEQUENCE</scope>
    <source>
        <strain evidence="3">NC_groundwater_17_Pr7_B-0.1um_64_12</strain>
    </source>
</reference>
<dbReference type="Proteomes" id="UP000727962">
    <property type="component" value="Unassembled WGS sequence"/>
</dbReference>
<sequence length="504" mass="54373">MVAKAHSATLIGIDALPIVVEVDLQGQKNDFIMVGLPDKAVEESKERVKTAMRNSELDFPYRRIVCNLAPGDIRKEGPFLDLPIAAAILAMSGQLPASELEGTMILGELGLDGALRPIDGAVSVAIMAAENGFRRLILPAENAAEAAIAPSVEVYGITRLLDLVEMFNGASGFEPHVAASADEMAIPDYGVDYSDVKGQRHAIRALEIAAAGGHNALMSGPPGAGKTMLARRLPTILPPLALVESIEVTRIYSANGQKNGGLGLIWERPFRSPHHSASHAAVVGGGKNPKPGEISMAHKGVLFLDEMPEFDRAVLEALRQPLEDAVVTVARVQNTVTFPADCILIGAMNPCPCGFRGLPEQKCVSSPTVCGRYASKISGPLLDRIDLHLEVPRLKTDELMGMTPGEASTAIRERVVEARERQTARLGSGRVNGRMAPREIRELIPLSEECSQFLRSASMRLNFSARVFDRILKVARTIADLAKVEQVEKAHLAEAVQYRERVEE</sequence>
<dbReference type="AlphaFoldDB" id="A0A931M0W6"/>
<dbReference type="Pfam" id="PF01078">
    <property type="entry name" value="Mg_chelatase"/>
    <property type="match status" value="1"/>
</dbReference>
<feature type="domain" description="AAA+ ATPase" evidence="2">
    <location>
        <begin position="212"/>
        <end position="395"/>
    </location>
</feature>
<dbReference type="NCBIfam" id="TIGR00368">
    <property type="entry name" value="YifB family Mg chelatase-like AAA ATPase"/>
    <property type="match status" value="1"/>
</dbReference>
<dbReference type="InterPro" id="IPR020568">
    <property type="entry name" value="Ribosomal_Su5_D2-typ_SF"/>
</dbReference>
<proteinExistence type="inferred from homology"/>
<evidence type="ECO:0000313" key="4">
    <source>
        <dbReference type="Proteomes" id="UP000727962"/>
    </source>
</evidence>
<evidence type="ECO:0000259" key="2">
    <source>
        <dbReference type="SMART" id="SM00382"/>
    </source>
</evidence>
<evidence type="ECO:0000256" key="1">
    <source>
        <dbReference type="ARBA" id="ARBA00006354"/>
    </source>
</evidence>
<gene>
    <name evidence="3" type="ORF">HYR64_07230</name>
</gene>
<dbReference type="InterPro" id="IPR014721">
    <property type="entry name" value="Ribsml_uS5_D2-typ_fold_subgr"/>
</dbReference>
<dbReference type="GO" id="GO:0005524">
    <property type="term" value="F:ATP binding"/>
    <property type="evidence" value="ECO:0007669"/>
    <property type="project" value="InterPro"/>
</dbReference>
<comment type="caution">
    <text evidence="3">The sequence shown here is derived from an EMBL/GenBank/DDBJ whole genome shotgun (WGS) entry which is preliminary data.</text>
</comment>
<dbReference type="PANTHER" id="PTHR32039">
    <property type="entry name" value="MAGNESIUM-CHELATASE SUBUNIT CHLI"/>
    <property type="match status" value="1"/>
</dbReference>
<protein>
    <submittedName>
        <fullName evidence="3">YifB family Mg chelatase-like AAA ATPase</fullName>
    </submittedName>
</protein>
<dbReference type="InterPro" id="IPR000523">
    <property type="entry name" value="Mg_chelatse_chII-like_cat_dom"/>
</dbReference>
<dbReference type="InterPro" id="IPR027417">
    <property type="entry name" value="P-loop_NTPase"/>
</dbReference>
<dbReference type="InterPro" id="IPR025158">
    <property type="entry name" value="Mg_chelat-rel_C"/>
</dbReference>
<dbReference type="SUPFAM" id="SSF52540">
    <property type="entry name" value="P-loop containing nucleoside triphosphate hydrolases"/>
    <property type="match status" value="1"/>
</dbReference>
<organism evidence="3 4">
    <name type="scientific">Fimbriimonas ginsengisoli</name>
    <dbReference type="NCBI Taxonomy" id="1005039"/>
    <lineage>
        <taxon>Bacteria</taxon>
        <taxon>Bacillati</taxon>
        <taxon>Armatimonadota</taxon>
        <taxon>Fimbriimonadia</taxon>
        <taxon>Fimbriimonadales</taxon>
        <taxon>Fimbriimonadaceae</taxon>
        <taxon>Fimbriimonas</taxon>
    </lineage>
</organism>
<dbReference type="EMBL" id="JACOSL010000041">
    <property type="protein sequence ID" value="MBI1756881.1"/>
    <property type="molecule type" value="Genomic_DNA"/>
</dbReference>
<comment type="similarity">
    <text evidence="1">Belongs to the Mg-chelatase subunits D/I family. ComM subfamily.</text>
</comment>